<name>A0ABQ1FIP8_9SPHN</name>
<feature type="compositionally biased region" description="Low complexity" evidence="1">
    <location>
        <begin position="244"/>
        <end position="267"/>
    </location>
</feature>
<keyword evidence="2" id="KW-0732">Signal</keyword>
<keyword evidence="5" id="KW-1185">Reference proteome</keyword>
<dbReference type="Pfam" id="PF10988">
    <property type="entry name" value="DUF2807"/>
    <property type="match status" value="1"/>
</dbReference>
<proteinExistence type="predicted"/>
<evidence type="ECO:0000313" key="4">
    <source>
        <dbReference type="EMBL" id="GGA12311.1"/>
    </source>
</evidence>
<feature type="region of interest" description="Disordered" evidence="1">
    <location>
        <begin position="234"/>
        <end position="275"/>
    </location>
</feature>
<accession>A0ABQ1FIP8</accession>
<dbReference type="EMBL" id="BMID01000001">
    <property type="protein sequence ID" value="GGA12311.1"/>
    <property type="molecule type" value="Genomic_DNA"/>
</dbReference>
<evidence type="ECO:0000256" key="1">
    <source>
        <dbReference type="SAM" id="MobiDB-lite"/>
    </source>
</evidence>
<reference evidence="5" key="1">
    <citation type="journal article" date="2019" name="Int. J. Syst. Evol. Microbiol.">
        <title>The Global Catalogue of Microorganisms (GCM) 10K type strain sequencing project: providing services to taxonomists for standard genome sequencing and annotation.</title>
        <authorList>
            <consortium name="The Broad Institute Genomics Platform"/>
            <consortium name="The Broad Institute Genome Sequencing Center for Infectious Disease"/>
            <person name="Wu L."/>
            <person name="Ma J."/>
        </authorList>
    </citation>
    <scope>NUCLEOTIDE SEQUENCE [LARGE SCALE GENOMIC DNA]</scope>
    <source>
        <strain evidence="5">CGMCC 1.15297</strain>
    </source>
</reference>
<comment type="caution">
    <text evidence="4">The sequence shown here is derived from an EMBL/GenBank/DDBJ whole genome shotgun (WGS) entry which is preliminary data.</text>
</comment>
<dbReference type="RefSeq" id="WP_188642903.1">
    <property type="nucleotide sequence ID" value="NZ_BMID01000001.1"/>
</dbReference>
<dbReference type="Gene3D" id="2.160.20.120">
    <property type="match status" value="1"/>
</dbReference>
<organism evidence="4 5">
    <name type="scientific">Blastomonas marina</name>
    <dbReference type="NCBI Taxonomy" id="1867408"/>
    <lineage>
        <taxon>Bacteria</taxon>
        <taxon>Pseudomonadati</taxon>
        <taxon>Pseudomonadota</taxon>
        <taxon>Alphaproteobacteria</taxon>
        <taxon>Sphingomonadales</taxon>
        <taxon>Sphingomonadaceae</taxon>
        <taxon>Blastomonas</taxon>
    </lineage>
</organism>
<evidence type="ECO:0000259" key="3">
    <source>
        <dbReference type="Pfam" id="PF10988"/>
    </source>
</evidence>
<evidence type="ECO:0000256" key="2">
    <source>
        <dbReference type="SAM" id="SignalP"/>
    </source>
</evidence>
<feature type="chain" id="PRO_5045943908" description="Putative auto-transporter adhesin head GIN domain-containing protein" evidence="2">
    <location>
        <begin position="24"/>
        <end position="275"/>
    </location>
</feature>
<evidence type="ECO:0000313" key="5">
    <source>
        <dbReference type="Proteomes" id="UP000603317"/>
    </source>
</evidence>
<dbReference type="Proteomes" id="UP000603317">
    <property type="component" value="Unassembled WGS sequence"/>
</dbReference>
<sequence>MRFGKFAKMMGPIAAMAVMGAMAGCNGEIRINDEEGVPLSELDTSGEAPTEFLLMGPDRVTLTEGDSLVIEPSGNADEIEKLRFVLKDGTLGVHRENGSRNSTAVDIAITMPAPTKIAIMGSGSVTTGKLAREAEVAIMGSGRADTRNVDSKKLEVKIAGSGDYAASGNVQDLRLKIAGSGRGDMAGLKAETAEVDIAGSGSATFASDGSVEAKVVGSGDVTVRGSAKCTIKSVGSGTLKCEPGDGPAAPRAAEAAEAPEGPAAPEAPEAPKTDD</sequence>
<feature type="domain" description="Putative auto-transporter adhesin head GIN" evidence="3">
    <location>
        <begin position="56"/>
        <end position="227"/>
    </location>
</feature>
<feature type="signal peptide" evidence="2">
    <location>
        <begin position="1"/>
        <end position="23"/>
    </location>
</feature>
<protein>
    <recommendedName>
        <fullName evidence="3">Putative auto-transporter adhesin head GIN domain-containing protein</fullName>
    </recommendedName>
</protein>
<gene>
    <name evidence="4" type="ORF">GCM10010923_23830</name>
</gene>
<dbReference type="PROSITE" id="PS51257">
    <property type="entry name" value="PROKAR_LIPOPROTEIN"/>
    <property type="match status" value="1"/>
</dbReference>
<dbReference type="InterPro" id="IPR021255">
    <property type="entry name" value="DUF2807"/>
</dbReference>